<evidence type="ECO:0000313" key="1">
    <source>
        <dbReference type="EMBL" id="SFP07706.1"/>
    </source>
</evidence>
<keyword evidence="2" id="KW-1185">Reference proteome</keyword>
<dbReference type="Proteomes" id="UP000199236">
    <property type="component" value="Unassembled WGS sequence"/>
</dbReference>
<gene>
    <name evidence="1" type="ORF">SAMN04488056_1213</name>
</gene>
<dbReference type="RefSeq" id="WP_090075524.1">
    <property type="nucleotide sequence ID" value="NZ_FOVR01000021.1"/>
</dbReference>
<protein>
    <submittedName>
        <fullName evidence="1">Uncharacterized protein</fullName>
    </submittedName>
</protein>
<name>A0A1I5MFG9_9HYPH</name>
<sequence length="270" mass="30663">MLQAYVEMIDIEVSHWRNLQALMLDSAKGKNKIIILHDKGVIEKFAHNDGRDINRPISQISNAKEDARAVYEANKDCVDFVMILERSASDDYFRRIQDAWTVNDDIDEYVNRAFRLMGEYDQDIVTYPGPAKEQLGLQWRLGASYDAIKGAVESFVPAESTVVIGICEEESLWASLILRFDEDKRIDIITSVDLMDRSFEGSRDQIAKDMLEWAAKKYDPISLGLFADLPSAREFLKSTNKVPTLLELVKRKKLSVNPATPELSSLLANI</sequence>
<dbReference type="STRING" id="655353.SAMN04488056_1213"/>
<dbReference type="EMBL" id="FOVR01000021">
    <property type="protein sequence ID" value="SFP07706.1"/>
    <property type="molecule type" value="Genomic_DNA"/>
</dbReference>
<evidence type="ECO:0000313" key="2">
    <source>
        <dbReference type="Proteomes" id="UP000199236"/>
    </source>
</evidence>
<organism evidence="1 2">
    <name type="scientific">Cohaesibacter marisflavi</name>
    <dbReference type="NCBI Taxonomy" id="655353"/>
    <lineage>
        <taxon>Bacteria</taxon>
        <taxon>Pseudomonadati</taxon>
        <taxon>Pseudomonadota</taxon>
        <taxon>Alphaproteobacteria</taxon>
        <taxon>Hyphomicrobiales</taxon>
        <taxon>Cohaesibacteraceae</taxon>
    </lineage>
</organism>
<dbReference type="OrthoDB" id="45699at2"/>
<accession>A0A1I5MFG9</accession>
<dbReference type="AlphaFoldDB" id="A0A1I5MFG9"/>
<reference evidence="1 2" key="1">
    <citation type="submission" date="2016-10" db="EMBL/GenBank/DDBJ databases">
        <authorList>
            <person name="de Groot N.N."/>
        </authorList>
    </citation>
    <scope>NUCLEOTIDE SEQUENCE [LARGE SCALE GENOMIC DNA]</scope>
    <source>
        <strain evidence="1 2">CGMCC 1.9157</strain>
    </source>
</reference>
<proteinExistence type="predicted"/>